<evidence type="ECO:0000256" key="7">
    <source>
        <dbReference type="RuleBase" id="RU003540"/>
    </source>
</evidence>
<dbReference type="KEGG" id="tad:TRIADDRAFT_53595"/>
<organism evidence="8 9">
    <name type="scientific">Trichoplax adhaerens</name>
    <name type="common">Trichoplax reptans</name>
    <dbReference type="NCBI Taxonomy" id="10228"/>
    <lineage>
        <taxon>Eukaryota</taxon>
        <taxon>Metazoa</taxon>
        <taxon>Placozoa</taxon>
        <taxon>Uniplacotomia</taxon>
        <taxon>Trichoplacea</taxon>
        <taxon>Trichoplacidae</taxon>
        <taxon>Trichoplax</taxon>
    </lineage>
</organism>
<dbReference type="FunFam" id="1.10.220.10:FF:000005">
    <property type="entry name" value="Annexin"/>
    <property type="match status" value="1"/>
</dbReference>
<name>B3RPM7_TRIAD</name>
<dbReference type="SMART" id="SM00335">
    <property type="entry name" value="ANX"/>
    <property type="match status" value="4"/>
</dbReference>
<dbReference type="PANTHER" id="PTHR10502">
    <property type="entry name" value="ANNEXIN"/>
    <property type="match status" value="1"/>
</dbReference>
<dbReference type="GO" id="GO:0012506">
    <property type="term" value="C:vesicle membrane"/>
    <property type="evidence" value="ECO:0000318"/>
    <property type="project" value="GO_Central"/>
</dbReference>
<dbReference type="InterPro" id="IPR018502">
    <property type="entry name" value="Annexin_repeat"/>
</dbReference>
<accession>B3RPM7</accession>
<dbReference type="PANTHER" id="PTHR10502:SF239">
    <property type="entry name" value="ANNEXIN A7"/>
    <property type="match status" value="1"/>
</dbReference>
<dbReference type="GeneID" id="6751267"/>
<dbReference type="GO" id="GO:0005544">
    <property type="term" value="F:calcium-dependent phospholipid binding"/>
    <property type="evidence" value="ECO:0000318"/>
    <property type="project" value="GO_Central"/>
</dbReference>
<dbReference type="OrthoDB" id="37886at2759"/>
<evidence type="ECO:0000256" key="5">
    <source>
        <dbReference type="ARBA" id="ARBA00023302"/>
    </source>
</evidence>
<dbReference type="GO" id="GO:0005634">
    <property type="term" value="C:nucleus"/>
    <property type="evidence" value="ECO:0000318"/>
    <property type="project" value="GO_Central"/>
</dbReference>
<protein>
    <recommendedName>
        <fullName evidence="7">Annexin</fullName>
    </recommendedName>
</protein>
<dbReference type="EMBL" id="DS985242">
    <property type="protein sequence ID" value="EDV27661.1"/>
    <property type="molecule type" value="Genomic_DNA"/>
</dbReference>
<dbReference type="Gene3D" id="1.10.220.10">
    <property type="entry name" value="Annexin"/>
    <property type="match status" value="4"/>
</dbReference>
<keyword evidence="3 7" id="KW-0106">Calcium</keyword>
<dbReference type="HOGENOM" id="CLU_025300_0_2_1"/>
<dbReference type="PROSITE" id="PS51897">
    <property type="entry name" value="ANNEXIN_2"/>
    <property type="match status" value="4"/>
</dbReference>
<dbReference type="FunFam" id="1.10.220.10:FF:000003">
    <property type="entry name" value="Annexin"/>
    <property type="match status" value="1"/>
</dbReference>
<evidence type="ECO:0000313" key="8">
    <source>
        <dbReference type="EMBL" id="EDV27661.1"/>
    </source>
</evidence>
<sequence length="318" mass="35414">MESAKYPAKDFEGFDPESDCERLHRAMDGLGTDEDTLTGILSARSNSQRQVLRETYLKMFAKDLIEHLSSETSGSFRKLLCGLMIESASYDAKLLHDAMDGPGTDESLLLEVLCTRSNSEIQALKIAYKQEYGVQLSDAIIEETSGHFKQLLLLLIKATRDETDNVSISMARRDADSLYIAGELTWGTDESTFTEIIGTRNFRQLRLIFDEYIKTAQMKIEKSLQREMSGDLLQGLLTLVQVARDRGEYFAEKIKAATGVLANNDDELIRIAVSQAEVDTGRIAAAFERKFGVTLINHLSKALSGEYKNLMLAVLSGS</sequence>
<dbReference type="InterPro" id="IPR037104">
    <property type="entry name" value="Annexin_sf"/>
</dbReference>
<proteinExistence type="inferred from homology"/>
<keyword evidence="4 7" id="KW-0041">Annexin</keyword>
<dbReference type="GO" id="GO:0005886">
    <property type="term" value="C:plasma membrane"/>
    <property type="evidence" value="ECO:0000318"/>
    <property type="project" value="GO_Central"/>
</dbReference>
<dbReference type="FunFam" id="1.10.220.10:FF:000002">
    <property type="entry name" value="Annexin"/>
    <property type="match status" value="1"/>
</dbReference>
<dbReference type="GO" id="GO:0005509">
    <property type="term" value="F:calcium ion binding"/>
    <property type="evidence" value="ECO:0007669"/>
    <property type="project" value="InterPro"/>
</dbReference>
<dbReference type="Pfam" id="PF00191">
    <property type="entry name" value="Annexin"/>
    <property type="match status" value="4"/>
</dbReference>
<dbReference type="AlphaFoldDB" id="B3RPM7"/>
<evidence type="ECO:0000313" key="9">
    <source>
        <dbReference type="Proteomes" id="UP000009022"/>
    </source>
</evidence>
<dbReference type="STRING" id="10228.B3RPM7"/>
<dbReference type="InterPro" id="IPR001464">
    <property type="entry name" value="Annexin"/>
</dbReference>
<keyword evidence="2 7" id="KW-0677">Repeat</keyword>
<comment type="similarity">
    <text evidence="1 7">Belongs to the annexin family.</text>
</comment>
<dbReference type="InParanoid" id="B3RPM7"/>
<keyword evidence="9" id="KW-1185">Reference proteome</keyword>
<dbReference type="RefSeq" id="XP_002109495.1">
    <property type="nucleotide sequence ID" value="XM_002109459.1"/>
</dbReference>
<dbReference type="PhylomeDB" id="B3RPM7"/>
<dbReference type="GO" id="GO:0005737">
    <property type="term" value="C:cytoplasm"/>
    <property type="evidence" value="ECO:0000318"/>
    <property type="project" value="GO_Central"/>
</dbReference>
<reference evidence="8 9" key="1">
    <citation type="journal article" date="2008" name="Nature">
        <title>The Trichoplax genome and the nature of placozoans.</title>
        <authorList>
            <person name="Srivastava M."/>
            <person name="Begovic E."/>
            <person name="Chapman J."/>
            <person name="Putnam N.H."/>
            <person name="Hellsten U."/>
            <person name="Kawashima T."/>
            <person name="Kuo A."/>
            <person name="Mitros T."/>
            <person name="Salamov A."/>
            <person name="Carpenter M.L."/>
            <person name="Signorovitch A.Y."/>
            <person name="Moreno M.A."/>
            <person name="Kamm K."/>
            <person name="Grimwood J."/>
            <person name="Schmutz J."/>
            <person name="Shapiro H."/>
            <person name="Grigoriev I.V."/>
            <person name="Buss L.W."/>
            <person name="Schierwater B."/>
            <person name="Dellaporta S.L."/>
            <person name="Rokhsar D.S."/>
        </authorList>
    </citation>
    <scope>NUCLEOTIDE SEQUENCE [LARGE SCALE GENOMIC DNA]</scope>
    <source>
        <strain evidence="8 9">Grell-BS-1999</strain>
    </source>
</reference>
<evidence type="ECO:0000256" key="3">
    <source>
        <dbReference type="ARBA" id="ARBA00022837"/>
    </source>
</evidence>
<dbReference type="CTD" id="6751267"/>
<dbReference type="PROSITE" id="PS00223">
    <property type="entry name" value="ANNEXIN_1"/>
    <property type="match status" value="3"/>
</dbReference>
<dbReference type="InterPro" id="IPR018252">
    <property type="entry name" value="Annexin_repeat_CS"/>
</dbReference>
<keyword evidence="5 7" id="KW-0111">Calcium/phospholipid-binding</keyword>
<dbReference type="Proteomes" id="UP000009022">
    <property type="component" value="Unassembled WGS sequence"/>
</dbReference>
<dbReference type="GO" id="GO:0001786">
    <property type="term" value="F:phosphatidylserine binding"/>
    <property type="evidence" value="ECO:0000318"/>
    <property type="project" value="GO_Central"/>
</dbReference>
<evidence type="ECO:0000256" key="1">
    <source>
        <dbReference type="ARBA" id="ARBA00007831"/>
    </source>
</evidence>
<dbReference type="OMA" id="FALMETP"/>
<comment type="function">
    <text evidence="6">Calcium/phospholipid-binding protein which promotes membrane fusion and is involved in exocytosis.</text>
</comment>
<evidence type="ECO:0000256" key="2">
    <source>
        <dbReference type="ARBA" id="ARBA00022737"/>
    </source>
</evidence>
<dbReference type="eggNOG" id="KOG0819">
    <property type="taxonomic scope" value="Eukaryota"/>
</dbReference>
<gene>
    <name evidence="8" type="ORF">TRIADDRAFT_53595</name>
</gene>
<dbReference type="PRINTS" id="PR00196">
    <property type="entry name" value="ANNEXIN"/>
</dbReference>
<evidence type="ECO:0000256" key="4">
    <source>
        <dbReference type="ARBA" id="ARBA00023216"/>
    </source>
</evidence>
<dbReference type="SUPFAM" id="SSF47874">
    <property type="entry name" value="Annexin"/>
    <property type="match status" value="1"/>
</dbReference>
<evidence type="ECO:0000256" key="6">
    <source>
        <dbReference type="ARBA" id="ARBA00037210"/>
    </source>
</evidence>
<comment type="domain">
    <text evidence="7">A pair of annexin repeats may form one binding site for calcium and phospholipid.</text>
</comment>